<organism evidence="1 2">
    <name type="scientific">Treponema socranskii subsp. socranskii VPI DR56BR1116 = ATCC 35536</name>
    <dbReference type="NCBI Taxonomy" id="1125725"/>
    <lineage>
        <taxon>Bacteria</taxon>
        <taxon>Pseudomonadati</taxon>
        <taxon>Spirochaetota</taxon>
        <taxon>Spirochaetia</taxon>
        <taxon>Spirochaetales</taxon>
        <taxon>Treponemataceae</taxon>
        <taxon>Treponema</taxon>
    </lineage>
</organism>
<protein>
    <submittedName>
        <fullName evidence="1">Uncharacterized protein</fullName>
    </submittedName>
</protein>
<dbReference type="PATRIC" id="fig|1125725.3.peg.2056"/>
<dbReference type="AlphaFoldDB" id="U1FKS5"/>
<dbReference type="eggNOG" id="ENOG5030KH5">
    <property type="taxonomic scope" value="Bacteria"/>
</dbReference>
<gene>
    <name evidence="1" type="ORF">HMPREF1325_0092</name>
</gene>
<evidence type="ECO:0000313" key="2">
    <source>
        <dbReference type="Proteomes" id="UP000016412"/>
    </source>
</evidence>
<evidence type="ECO:0000313" key="1">
    <source>
        <dbReference type="EMBL" id="ERF59981.1"/>
    </source>
</evidence>
<name>U1FKS5_TRESO</name>
<comment type="caution">
    <text evidence="1">The sequence shown here is derived from an EMBL/GenBank/DDBJ whole genome shotgun (WGS) entry which is preliminary data.</text>
</comment>
<sequence>MKSDEICYNTDRMPEAFDIGSRASCKSFQRMFMMNKVKSNPVRLYRGGELGKALLKKVPIAAGVLLFAAALVFTGCSNGSDSGGSTPPLPKHAITFGVEGGNGTLKATVGGTEINSGDTVEQGKIVEFTATAGNPATHNVDFWTVSTGAFETGTGGSGSTSAKIKVAQPVTVTVKFKPVGTPPTKYNVTFGVSGTGGTLKAEVDGAEVHSPYQAERNKVIVFTAAPVNEYYAVEKWTDGGTDIAGETNATYNHTVTADADIAVHFKTAPVDVYVTGTSGGKAYVWKNGVPTQLNAHEAAPNAVFPKAICAQGKDVYVAGYETNGAPRPLAWKKDGTLYWISTIRDSDALDIASHNGKLFAVGYTYQNYNNKGASLTDISDPANPVLSFLREMDSSIIIAIARSLCAGTGELYVAGTKRIGSNDTVCLWTKPDVGEVSELELGLEGADASYGVCTAGASVYVAGGHLWKVDGTTFIPITIPGGKKGYKLCASEGTVYAAGQTTDGKAAIWKIEGASASLYATLSTNVGNVYALCAAGGDLYAAGFYQDTDYKRKPMWWHIAAGGTLTEHKLGIDEGETLGICVAPQE</sequence>
<dbReference type="SUPFAM" id="SSF75011">
    <property type="entry name" value="3-carboxy-cis,cis-mucoante lactonizing enzyme"/>
    <property type="match status" value="1"/>
</dbReference>
<dbReference type="Proteomes" id="UP000016412">
    <property type="component" value="Unassembled WGS sequence"/>
</dbReference>
<accession>U1FKS5</accession>
<dbReference type="STRING" id="1125725.HMPREF1325_0092"/>
<proteinExistence type="predicted"/>
<dbReference type="EMBL" id="AUZJ01000052">
    <property type="protein sequence ID" value="ERF59981.1"/>
    <property type="molecule type" value="Genomic_DNA"/>
</dbReference>
<reference evidence="1 2" key="1">
    <citation type="submission" date="2013-08" db="EMBL/GenBank/DDBJ databases">
        <authorList>
            <person name="Durkin A.S."/>
            <person name="Haft D.R."/>
            <person name="McCorrison J."/>
            <person name="Torralba M."/>
            <person name="Gillis M."/>
            <person name="Haft D.H."/>
            <person name="Methe B."/>
            <person name="Sutton G."/>
            <person name="Nelson K.E."/>
        </authorList>
    </citation>
    <scope>NUCLEOTIDE SEQUENCE [LARGE SCALE GENOMIC DNA]</scope>
    <source>
        <strain evidence="1 2">VPI DR56BR1116</strain>
    </source>
</reference>